<evidence type="ECO:0000256" key="2">
    <source>
        <dbReference type="ARBA" id="ARBA00022692"/>
    </source>
</evidence>
<proteinExistence type="predicted"/>
<dbReference type="STRING" id="344882.ABB29_14130"/>
<comment type="caution">
    <text evidence="7">The sequence shown here is derived from an EMBL/GenBank/DDBJ whole genome shotgun (WGS) entry which is preliminary data.</text>
</comment>
<evidence type="ECO:0008006" key="9">
    <source>
        <dbReference type="Google" id="ProtNLM"/>
    </source>
</evidence>
<gene>
    <name evidence="7" type="ORF">ABB29_14130</name>
</gene>
<dbReference type="OrthoDB" id="9810601at2"/>
<dbReference type="Proteomes" id="UP000052052">
    <property type="component" value="Unassembled WGS sequence"/>
</dbReference>
<feature type="transmembrane region" description="Helical" evidence="6">
    <location>
        <begin position="60"/>
        <end position="82"/>
    </location>
</feature>
<keyword evidence="2 6" id="KW-0812">Transmembrane</keyword>
<dbReference type="PANTHER" id="PTHR36926:SF1">
    <property type="entry name" value="COLICIN V PRODUCTION PROTEIN"/>
    <property type="match status" value="1"/>
</dbReference>
<sequence>MIDLILLAIVVVSALLGLMRGFVGIVVSITAWLLAAWASFRFGSDAAHMMGSPDPSATHLFGGYLVVFIGTLIAVHVVGMLVKSAVRATHLGGVDRLFGFVLGVLRGALIACLVVLVAGFTPLTRELAWRQSLLLPVFEPGAGWMRAQLPEWQPSLPQVPGVELPDSLESLRNGVTSGDNVGLQDLSALLPGGLPPRDSRERPALLPGNALPMPGALPDNIENTGQDPVEARPDPSDPANIDAGGQARPRSQQS</sequence>
<dbReference type="PATRIC" id="fig|344882.3.peg.1211"/>
<evidence type="ECO:0000313" key="7">
    <source>
        <dbReference type="EMBL" id="KRG68180.1"/>
    </source>
</evidence>
<reference evidence="7 8" key="1">
    <citation type="submission" date="2015-05" db="EMBL/GenBank/DDBJ databases">
        <title>Genome sequencing and analysis of members of genus Stenotrophomonas.</title>
        <authorList>
            <person name="Patil P.P."/>
            <person name="Midha S."/>
            <person name="Patil P.B."/>
        </authorList>
    </citation>
    <scope>NUCLEOTIDE SEQUENCE [LARGE SCALE GENOMIC DNA]</scope>
    <source>
        <strain evidence="7 8">DSM 21858</strain>
    </source>
</reference>
<evidence type="ECO:0000256" key="3">
    <source>
        <dbReference type="ARBA" id="ARBA00022989"/>
    </source>
</evidence>
<dbReference type="GO" id="GO:0009403">
    <property type="term" value="P:toxin biosynthetic process"/>
    <property type="evidence" value="ECO:0007669"/>
    <property type="project" value="InterPro"/>
</dbReference>
<organism evidence="7 8">
    <name type="scientific">Pseudoxanthomonas dokdonensis</name>
    <dbReference type="NCBI Taxonomy" id="344882"/>
    <lineage>
        <taxon>Bacteria</taxon>
        <taxon>Pseudomonadati</taxon>
        <taxon>Pseudomonadota</taxon>
        <taxon>Gammaproteobacteria</taxon>
        <taxon>Lysobacterales</taxon>
        <taxon>Lysobacteraceae</taxon>
        <taxon>Pseudoxanthomonas</taxon>
    </lineage>
</organism>
<keyword evidence="8" id="KW-1185">Reference proteome</keyword>
<dbReference type="Pfam" id="PF02674">
    <property type="entry name" value="Colicin_V"/>
    <property type="match status" value="1"/>
</dbReference>
<dbReference type="PANTHER" id="PTHR36926">
    <property type="entry name" value="COLICIN V PRODUCTION PROTEIN"/>
    <property type="match status" value="1"/>
</dbReference>
<keyword evidence="4 6" id="KW-0472">Membrane</keyword>
<name>A0A0R0CRF9_9GAMM</name>
<comment type="subcellular location">
    <subcellularLocation>
        <location evidence="1">Membrane</location>
        <topology evidence="1">Multi-pass membrane protein</topology>
    </subcellularLocation>
</comment>
<evidence type="ECO:0000256" key="4">
    <source>
        <dbReference type="ARBA" id="ARBA00023136"/>
    </source>
</evidence>
<feature type="transmembrane region" description="Helical" evidence="6">
    <location>
        <begin position="97"/>
        <end position="120"/>
    </location>
</feature>
<evidence type="ECO:0000256" key="5">
    <source>
        <dbReference type="SAM" id="MobiDB-lite"/>
    </source>
</evidence>
<feature type="transmembrane region" description="Helical" evidence="6">
    <location>
        <begin position="6"/>
        <end position="39"/>
    </location>
</feature>
<dbReference type="EMBL" id="LDJL01000016">
    <property type="protein sequence ID" value="KRG68180.1"/>
    <property type="molecule type" value="Genomic_DNA"/>
</dbReference>
<dbReference type="InterPro" id="IPR052719">
    <property type="entry name" value="CvpA-like"/>
</dbReference>
<dbReference type="AlphaFoldDB" id="A0A0R0CRF9"/>
<keyword evidence="3 6" id="KW-1133">Transmembrane helix</keyword>
<evidence type="ECO:0000313" key="8">
    <source>
        <dbReference type="Proteomes" id="UP000052052"/>
    </source>
</evidence>
<protein>
    <recommendedName>
        <fullName evidence="9">Colicin V synthesis protein</fullName>
    </recommendedName>
</protein>
<accession>A0A0R0CRF9</accession>
<evidence type="ECO:0000256" key="6">
    <source>
        <dbReference type="SAM" id="Phobius"/>
    </source>
</evidence>
<dbReference type="InterPro" id="IPR003825">
    <property type="entry name" value="Colicin-V_CvpA"/>
</dbReference>
<dbReference type="GO" id="GO:0016020">
    <property type="term" value="C:membrane"/>
    <property type="evidence" value="ECO:0007669"/>
    <property type="project" value="UniProtKB-SubCell"/>
</dbReference>
<dbReference type="RefSeq" id="WP_057660183.1">
    <property type="nucleotide sequence ID" value="NZ_LDJL01000016.1"/>
</dbReference>
<evidence type="ECO:0000256" key="1">
    <source>
        <dbReference type="ARBA" id="ARBA00004141"/>
    </source>
</evidence>
<feature type="region of interest" description="Disordered" evidence="5">
    <location>
        <begin position="182"/>
        <end position="254"/>
    </location>
</feature>